<dbReference type="AlphaFoldDB" id="A0A218VXT1"/>
<dbReference type="EMBL" id="MTKT01005804">
    <property type="protein sequence ID" value="OWM64682.1"/>
    <property type="molecule type" value="Genomic_DNA"/>
</dbReference>
<gene>
    <name evidence="2" type="ORF">CDL15_Pgr010440</name>
</gene>
<evidence type="ECO:0000256" key="1">
    <source>
        <dbReference type="SAM" id="MobiDB-lite"/>
    </source>
</evidence>
<comment type="caution">
    <text evidence="2">The sequence shown here is derived from an EMBL/GenBank/DDBJ whole genome shotgun (WGS) entry which is preliminary data.</text>
</comment>
<proteinExistence type="predicted"/>
<dbReference type="Proteomes" id="UP000197138">
    <property type="component" value="Unassembled WGS sequence"/>
</dbReference>
<protein>
    <submittedName>
        <fullName evidence="2">Uncharacterized protein</fullName>
    </submittedName>
</protein>
<feature type="compositionally biased region" description="Polar residues" evidence="1">
    <location>
        <begin position="1"/>
        <end position="20"/>
    </location>
</feature>
<reference evidence="3" key="1">
    <citation type="journal article" date="2017" name="Plant J.">
        <title>The pomegranate (Punica granatum L.) genome and the genomics of punicalagin biosynthesis.</title>
        <authorList>
            <person name="Qin G."/>
            <person name="Xu C."/>
            <person name="Ming R."/>
            <person name="Tang H."/>
            <person name="Guyot R."/>
            <person name="Kramer E.M."/>
            <person name="Hu Y."/>
            <person name="Yi X."/>
            <person name="Qi Y."/>
            <person name="Xu X."/>
            <person name="Gao Z."/>
            <person name="Pan H."/>
            <person name="Jian J."/>
            <person name="Tian Y."/>
            <person name="Yue Z."/>
            <person name="Xu Y."/>
        </authorList>
    </citation>
    <scope>NUCLEOTIDE SEQUENCE [LARGE SCALE GENOMIC DNA]</scope>
    <source>
        <strain evidence="3">cv. Dabenzi</strain>
    </source>
</reference>
<sequence>MRDRPTQGSELEAQHNQGSREPSLVRPGASQSPSLARLEAHCRLLRAHELCLSLRVSFLFYLSSRYPARDASYGHFPSGSVLFSWRSTGNCCQIQWR</sequence>
<accession>A0A218VXT1</accession>
<organism evidence="2 3">
    <name type="scientific">Punica granatum</name>
    <name type="common">Pomegranate</name>
    <dbReference type="NCBI Taxonomy" id="22663"/>
    <lineage>
        <taxon>Eukaryota</taxon>
        <taxon>Viridiplantae</taxon>
        <taxon>Streptophyta</taxon>
        <taxon>Embryophyta</taxon>
        <taxon>Tracheophyta</taxon>
        <taxon>Spermatophyta</taxon>
        <taxon>Magnoliopsida</taxon>
        <taxon>eudicotyledons</taxon>
        <taxon>Gunneridae</taxon>
        <taxon>Pentapetalae</taxon>
        <taxon>rosids</taxon>
        <taxon>malvids</taxon>
        <taxon>Myrtales</taxon>
        <taxon>Lythraceae</taxon>
        <taxon>Punica</taxon>
    </lineage>
</organism>
<evidence type="ECO:0000313" key="3">
    <source>
        <dbReference type="Proteomes" id="UP000197138"/>
    </source>
</evidence>
<feature type="region of interest" description="Disordered" evidence="1">
    <location>
        <begin position="1"/>
        <end position="33"/>
    </location>
</feature>
<evidence type="ECO:0000313" key="2">
    <source>
        <dbReference type="EMBL" id="OWM64682.1"/>
    </source>
</evidence>
<name>A0A218VXT1_PUNGR</name>